<sequence length="144" mass="16209">MSEIVVVGLRIIFLALLWLFILFAANVIRTDIFGQRVTRARTEDVPTGPRRLIVTEGRSQGAAYRLDQNLLSIGRAADSTVLIDDDYASTRHAHVLRDDQDRWIVEDLHSTNGTYVNGQRIEAPTIITPDDVVRIGRTQLRLEG</sequence>
<comment type="caution">
    <text evidence="4">The sequence shown here is derived from an EMBL/GenBank/DDBJ whole genome shotgun (WGS) entry which is preliminary data.</text>
</comment>
<keyword evidence="1" id="KW-0597">Phosphoprotein</keyword>
<evidence type="ECO:0000256" key="2">
    <source>
        <dbReference type="SAM" id="Phobius"/>
    </source>
</evidence>
<protein>
    <submittedName>
        <fullName evidence="4">FHA domain-containing protein</fullName>
    </submittedName>
</protein>
<dbReference type="Gene3D" id="2.60.200.20">
    <property type="match status" value="1"/>
</dbReference>
<evidence type="ECO:0000259" key="3">
    <source>
        <dbReference type="PROSITE" id="PS50006"/>
    </source>
</evidence>
<keyword evidence="2" id="KW-1133">Transmembrane helix</keyword>
<dbReference type="RefSeq" id="WP_343886998.1">
    <property type="nucleotide sequence ID" value="NZ_BAAAKI010000025.1"/>
</dbReference>
<keyword evidence="2" id="KW-0472">Membrane</keyword>
<feature type="domain" description="FHA" evidence="3">
    <location>
        <begin position="71"/>
        <end position="121"/>
    </location>
</feature>
<proteinExistence type="predicted"/>
<evidence type="ECO:0000313" key="5">
    <source>
        <dbReference type="Proteomes" id="UP001596266"/>
    </source>
</evidence>
<dbReference type="Proteomes" id="UP001596266">
    <property type="component" value="Unassembled WGS sequence"/>
</dbReference>
<dbReference type="PROSITE" id="PS50006">
    <property type="entry name" value="FHA_DOMAIN"/>
    <property type="match status" value="1"/>
</dbReference>
<gene>
    <name evidence="4" type="ORF">ACFP57_12505</name>
</gene>
<dbReference type="PANTHER" id="PTHR23308">
    <property type="entry name" value="NUCLEAR INHIBITOR OF PROTEIN PHOSPHATASE-1"/>
    <property type="match status" value="1"/>
</dbReference>
<dbReference type="SMART" id="SM00240">
    <property type="entry name" value="FHA"/>
    <property type="match status" value="1"/>
</dbReference>
<dbReference type="CDD" id="cd00060">
    <property type="entry name" value="FHA"/>
    <property type="match status" value="1"/>
</dbReference>
<evidence type="ECO:0000313" key="4">
    <source>
        <dbReference type="EMBL" id="MFC6397797.1"/>
    </source>
</evidence>
<name>A0ABW1X6L8_9ACTN</name>
<dbReference type="SUPFAM" id="SSF49879">
    <property type="entry name" value="SMAD/FHA domain"/>
    <property type="match status" value="1"/>
</dbReference>
<keyword evidence="2" id="KW-0812">Transmembrane</keyword>
<dbReference type="InterPro" id="IPR008984">
    <property type="entry name" value="SMAD_FHA_dom_sf"/>
</dbReference>
<dbReference type="Pfam" id="PF00498">
    <property type="entry name" value="FHA"/>
    <property type="match status" value="1"/>
</dbReference>
<accession>A0ABW1X6L8</accession>
<feature type="transmembrane region" description="Helical" evidence="2">
    <location>
        <begin position="6"/>
        <end position="28"/>
    </location>
</feature>
<keyword evidence="5" id="KW-1185">Reference proteome</keyword>
<dbReference type="InterPro" id="IPR000253">
    <property type="entry name" value="FHA_dom"/>
</dbReference>
<dbReference type="EMBL" id="JBHSUA010000024">
    <property type="protein sequence ID" value="MFC6397797.1"/>
    <property type="molecule type" value="Genomic_DNA"/>
</dbReference>
<dbReference type="InterPro" id="IPR050923">
    <property type="entry name" value="Cell_Proc_Reg/RNA_Proc"/>
</dbReference>
<reference evidence="5" key="1">
    <citation type="journal article" date="2019" name="Int. J. Syst. Evol. Microbiol.">
        <title>The Global Catalogue of Microorganisms (GCM) 10K type strain sequencing project: providing services to taxonomists for standard genome sequencing and annotation.</title>
        <authorList>
            <consortium name="The Broad Institute Genomics Platform"/>
            <consortium name="The Broad Institute Genome Sequencing Center for Infectious Disease"/>
            <person name="Wu L."/>
            <person name="Ma J."/>
        </authorList>
    </citation>
    <scope>NUCLEOTIDE SEQUENCE [LARGE SCALE GENOMIC DNA]</scope>
    <source>
        <strain evidence="5">CGMCC 1.15277</strain>
    </source>
</reference>
<evidence type="ECO:0000256" key="1">
    <source>
        <dbReference type="ARBA" id="ARBA00022553"/>
    </source>
</evidence>
<organism evidence="4 5">
    <name type="scientific">Luteococcus sanguinis</name>
    <dbReference type="NCBI Taxonomy" id="174038"/>
    <lineage>
        <taxon>Bacteria</taxon>
        <taxon>Bacillati</taxon>
        <taxon>Actinomycetota</taxon>
        <taxon>Actinomycetes</taxon>
        <taxon>Propionibacteriales</taxon>
        <taxon>Propionibacteriaceae</taxon>
        <taxon>Luteococcus</taxon>
    </lineage>
</organism>